<dbReference type="InterPro" id="IPR055705">
    <property type="entry name" value="DUF7281"/>
</dbReference>
<comment type="caution">
    <text evidence="2">The sequence shown here is derived from an EMBL/GenBank/DDBJ whole genome shotgun (WGS) entry which is preliminary data.</text>
</comment>
<reference evidence="2 3" key="1">
    <citation type="submission" date="2018-06" db="EMBL/GenBank/DDBJ databases">
        <title>Genomic Encyclopedia of Type Strains, Phase III (KMG-III): the genomes of soil and plant-associated and newly described type strains.</title>
        <authorList>
            <person name="Whitman W."/>
        </authorList>
    </citation>
    <scope>NUCLEOTIDE SEQUENCE [LARGE SCALE GENOMIC DNA]</scope>
    <source>
        <strain evidence="2 3">CGMCC 1.8979</strain>
    </source>
</reference>
<dbReference type="Proteomes" id="UP000248555">
    <property type="component" value="Unassembled WGS sequence"/>
</dbReference>
<organism evidence="2 3">
    <name type="scientific">Paranoxybacillus vitaminiphilus</name>
    <dbReference type="NCBI Taxonomy" id="581036"/>
    <lineage>
        <taxon>Bacteria</taxon>
        <taxon>Bacillati</taxon>
        <taxon>Bacillota</taxon>
        <taxon>Bacilli</taxon>
        <taxon>Bacillales</taxon>
        <taxon>Anoxybacillaceae</taxon>
        <taxon>Paranoxybacillus</taxon>
    </lineage>
</organism>
<sequence length="440" mass="52299">MIDHATVNYIQKYILKKGEELETLGIDQTSSPFIDVKIVKRTERTYRVAGLLTLSPYKKETVKIDDSLKDLNFTPRKKVKLDDHAQRTLRWLEQGWIMKEIRFEKDEKTIKTMHYRMGYRLYQYQQECIQQKKDAIDREFHEWKNTTKLIQLNYDKIELFSYQRKRGFNSLIEVINKVLDLDFYEIEESYLFPEKWSLQKRLKFLHFVVAFLQLCLQKTNFDWKEIGASYFKEIGGSKKFDSNKQEFITHLEEWTKCPAALLGLSSLGNITPFYFSGQLIGNYSSYQFGPVHALTDLSISADDYSTKATTLWLVENRGILTRMAAEGDFIKETNSLVMCVDGHLRTSHKHCIHQLLKNSPIQQTMIWTDYDSDGFQIAKELYTVISPHRSLKLKWITHDHRIMEQWEMYEKYMTAFLKDHKLEQEQILGDVESWKRWINH</sequence>
<dbReference type="AlphaFoldDB" id="A0A327Y9R3"/>
<dbReference type="OrthoDB" id="2502371at2"/>
<accession>A0A327Y9R3</accession>
<evidence type="ECO:0000313" key="3">
    <source>
        <dbReference type="Proteomes" id="UP000248555"/>
    </source>
</evidence>
<dbReference type="EMBL" id="QLMH01000023">
    <property type="protein sequence ID" value="RAK15219.1"/>
    <property type="molecule type" value="Genomic_DNA"/>
</dbReference>
<evidence type="ECO:0000313" key="2">
    <source>
        <dbReference type="EMBL" id="RAK15219.1"/>
    </source>
</evidence>
<proteinExistence type="predicted"/>
<feature type="domain" description="DUF7281" evidence="1">
    <location>
        <begin position="295"/>
        <end position="410"/>
    </location>
</feature>
<evidence type="ECO:0000259" key="1">
    <source>
        <dbReference type="Pfam" id="PF23947"/>
    </source>
</evidence>
<dbReference type="RefSeq" id="WP_111646430.1">
    <property type="nucleotide sequence ID" value="NZ_QLMH01000023.1"/>
</dbReference>
<dbReference type="CDD" id="cd00188">
    <property type="entry name" value="TOPRIM"/>
    <property type="match status" value="1"/>
</dbReference>
<gene>
    <name evidence="2" type="ORF">B0I26_1235</name>
</gene>
<protein>
    <submittedName>
        <fullName evidence="2">Uncharacterized protein DUF2399</fullName>
    </submittedName>
</protein>
<name>A0A327Y9R3_9BACL</name>
<dbReference type="Pfam" id="PF23947">
    <property type="entry name" value="DUF7281"/>
    <property type="match status" value="1"/>
</dbReference>
<keyword evidence="3" id="KW-1185">Reference proteome</keyword>